<evidence type="ECO:0000256" key="3">
    <source>
        <dbReference type="SAM" id="MobiDB-lite"/>
    </source>
</evidence>
<protein>
    <recommendedName>
        <fullName evidence="4">RRM domain-containing protein</fullName>
    </recommendedName>
</protein>
<dbReference type="Gene3D" id="3.30.70.330">
    <property type="match status" value="1"/>
</dbReference>
<sequence length="288" mass="32676">MASSNSSRGNSNSKNFQFNSFLNMSSSKNSSNNSQVKEMPTHLQLISDSTCKRWYDVTVKNAKSGSRTSIKPRSCIPIECKNKCPQTSCCIRITNLTRRVTVHCLQQIFSDFGTIKKLDLHFNHYDRISKGFSYIMFSTSEESENAVRNMDRCEIDGHVIICEQWFLPYTEFHVSSILRGAYSGVGYQSGSSRCLSPTTQRPSLLDGLCSHSGSSSNSLTLYDYLPTNKSFSGPSRRSCSRSPRQSRLRSRSSSLTIYHSKSQRKSRNRSRSNYRSIQDSIHSKRFPL</sequence>
<dbReference type="SMART" id="SM00360">
    <property type="entry name" value="RRM"/>
    <property type="match status" value="1"/>
</dbReference>
<comment type="caution">
    <text evidence="5">The sequence shown here is derived from an EMBL/GenBank/DDBJ whole genome shotgun (WGS) entry which is preliminary data.</text>
</comment>
<dbReference type="InterPro" id="IPR035979">
    <property type="entry name" value="RBD_domain_sf"/>
</dbReference>
<dbReference type="GO" id="GO:0061574">
    <property type="term" value="C:ASAP complex"/>
    <property type="evidence" value="ECO:0007669"/>
    <property type="project" value="TreeGrafter"/>
</dbReference>
<gene>
    <name evidence="5" type="ORF">MEUPH1_LOCUS12401</name>
</gene>
<keyword evidence="1 2" id="KW-0694">RNA-binding</keyword>
<feature type="region of interest" description="Disordered" evidence="3">
    <location>
        <begin position="230"/>
        <end position="288"/>
    </location>
</feature>
<evidence type="ECO:0000259" key="4">
    <source>
        <dbReference type="PROSITE" id="PS50102"/>
    </source>
</evidence>
<dbReference type="PANTHER" id="PTHR15481:SF0">
    <property type="entry name" value="LD23870P-RELATED"/>
    <property type="match status" value="1"/>
</dbReference>
<name>A0AAV0WLL6_9HEMI</name>
<dbReference type="GO" id="GO:0005737">
    <property type="term" value="C:cytoplasm"/>
    <property type="evidence" value="ECO:0007669"/>
    <property type="project" value="TreeGrafter"/>
</dbReference>
<dbReference type="AlphaFoldDB" id="A0AAV0WLL6"/>
<feature type="compositionally biased region" description="Basic residues" evidence="3">
    <location>
        <begin position="261"/>
        <end position="272"/>
    </location>
</feature>
<dbReference type="EMBL" id="CARXXK010000002">
    <property type="protein sequence ID" value="CAI6356692.1"/>
    <property type="molecule type" value="Genomic_DNA"/>
</dbReference>
<dbReference type="PROSITE" id="PS50102">
    <property type="entry name" value="RRM"/>
    <property type="match status" value="1"/>
</dbReference>
<proteinExistence type="predicted"/>
<dbReference type="GO" id="GO:0000398">
    <property type="term" value="P:mRNA splicing, via spliceosome"/>
    <property type="evidence" value="ECO:0007669"/>
    <property type="project" value="TreeGrafter"/>
</dbReference>
<feature type="compositionally biased region" description="Low complexity" evidence="3">
    <location>
        <begin position="230"/>
        <end position="243"/>
    </location>
</feature>
<dbReference type="InterPro" id="IPR012677">
    <property type="entry name" value="Nucleotide-bd_a/b_plait_sf"/>
</dbReference>
<dbReference type="GO" id="GO:0005654">
    <property type="term" value="C:nucleoplasm"/>
    <property type="evidence" value="ECO:0007669"/>
    <property type="project" value="TreeGrafter"/>
</dbReference>
<evidence type="ECO:0000256" key="2">
    <source>
        <dbReference type="PROSITE-ProRule" id="PRU00176"/>
    </source>
</evidence>
<evidence type="ECO:0000256" key="1">
    <source>
        <dbReference type="ARBA" id="ARBA00022884"/>
    </source>
</evidence>
<dbReference type="InterPro" id="IPR000504">
    <property type="entry name" value="RRM_dom"/>
</dbReference>
<dbReference type="SUPFAM" id="SSF54928">
    <property type="entry name" value="RNA-binding domain, RBD"/>
    <property type="match status" value="1"/>
</dbReference>
<dbReference type="PANTHER" id="PTHR15481">
    <property type="entry name" value="RIBONUCLEIC ACID BINDING PROTEIN S1"/>
    <property type="match status" value="1"/>
</dbReference>
<evidence type="ECO:0000313" key="5">
    <source>
        <dbReference type="EMBL" id="CAI6356692.1"/>
    </source>
</evidence>
<accession>A0AAV0WLL6</accession>
<keyword evidence="6" id="KW-1185">Reference proteome</keyword>
<dbReference type="Pfam" id="PF00076">
    <property type="entry name" value="RRM_1"/>
    <property type="match status" value="1"/>
</dbReference>
<evidence type="ECO:0000313" key="6">
    <source>
        <dbReference type="Proteomes" id="UP001160148"/>
    </source>
</evidence>
<feature type="domain" description="RRM" evidence="4">
    <location>
        <begin position="89"/>
        <end position="160"/>
    </location>
</feature>
<dbReference type="GO" id="GO:0003723">
    <property type="term" value="F:RNA binding"/>
    <property type="evidence" value="ECO:0007669"/>
    <property type="project" value="UniProtKB-UniRule"/>
</dbReference>
<dbReference type="Proteomes" id="UP001160148">
    <property type="component" value="Unassembled WGS sequence"/>
</dbReference>
<reference evidence="5 6" key="1">
    <citation type="submission" date="2023-01" db="EMBL/GenBank/DDBJ databases">
        <authorList>
            <person name="Whitehead M."/>
        </authorList>
    </citation>
    <scope>NUCLEOTIDE SEQUENCE [LARGE SCALE GENOMIC DNA]</scope>
</reference>
<organism evidence="5 6">
    <name type="scientific">Macrosiphum euphorbiae</name>
    <name type="common">potato aphid</name>
    <dbReference type="NCBI Taxonomy" id="13131"/>
    <lineage>
        <taxon>Eukaryota</taxon>
        <taxon>Metazoa</taxon>
        <taxon>Ecdysozoa</taxon>
        <taxon>Arthropoda</taxon>
        <taxon>Hexapoda</taxon>
        <taxon>Insecta</taxon>
        <taxon>Pterygota</taxon>
        <taxon>Neoptera</taxon>
        <taxon>Paraneoptera</taxon>
        <taxon>Hemiptera</taxon>
        <taxon>Sternorrhyncha</taxon>
        <taxon>Aphidomorpha</taxon>
        <taxon>Aphidoidea</taxon>
        <taxon>Aphididae</taxon>
        <taxon>Macrosiphini</taxon>
        <taxon>Macrosiphum</taxon>
    </lineage>
</organism>